<dbReference type="GO" id="GO:0048812">
    <property type="term" value="P:neuron projection morphogenesis"/>
    <property type="evidence" value="ECO:0007669"/>
    <property type="project" value="TreeGrafter"/>
</dbReference>
<dbReference type="Ensembl" id="ENSCSET00000031190.1">
    <property type="protein sequence ID" value="ENSCSEP00000030783.1"/>
    <property type="gene ID" value="ENSCSEG00000019713.1"/>
</dbReference>
<dbReference type="GeneID" id="103392494"/>
<comment type="subcellular location">
    <subcellularLocation>
        <location evidence="7 8">Nucleus</location>
    </subcellularLocation>
</comment>
<evidence type="ECO:0000256" key="3">
    <source>
        <dbReference type="ARBA" id="ARBA00023125"/>
    </source>
</evidence>
<evidence type="ECO:0000256" key="1">
    <source>
        <dbReference type="ARBA" id="ARBA00022473"/>
    </source>
</evidence>
<dbReference type="STRING" id="244447.ENSCSEP00000030783"/>
<keyword evidence="4 7" id="KW-0371">Homeobox</keyword>
<dbReference type="InterPro" id="IPR009057">
    <property type="entry name" value="Homeodomain-like_sf"/>
</dbReference>
<dbReference type="GO" id="GO:0000981">
    <property type="term" value="F:DNA-binding transcription factor activity, RNA polymerase II-specific"/>
    <property type="evidence" value="ECO:0007669"/>
    <property type="project" value="InterPro"/>
</dbReference>
<dbReference type="SUPFAM" id="SSF46689">
    <property type="entry name" value="Homeodomain-like"/>
    <property type="match status" value="1"/>
</dbReference>
<feature type="domain" description="Homeobox" evidence="10">
    <location>
        <begin position="169"/>
        <end position="229"/>
    </location>
</feature>
<dbReference type="PANTHER" id="PTHR24335">
    <property type="entry name" value="MOTOR NEURON AND PANCREAS HOMEOBOX PROTEIN"/>
    <property type="match status" value="1"/>
</dbReference>
<keyword evidence="6 7" id="KW-0539">Nucleus</keyword>
<evidence type="ECO:0000256" key="4">
    <source>
        <dbReference type="ARBA" id="ARBA00023155"/>
    </source>
</evidence>
<feature type="DNA-binding region" description="Homeobox" evidence="7">
    <location>
        <begin position="171"/>
        <end position="230"/>
    </location>
</feature>
<dbReference type="GO" id="GO:1990837">
    <property type="term" value="F:sequence-specific double-stranded DNA binding"/>
    <property type="evidence" value="ECO:0007669"/>
    <property type="project" value="TreeGrafter"/>
</dbReference>
<proteinExistence type="predicted"/>
<dbReference type="GO" id="GO:0005634">
    <property type="term" value="C:nucleus"/>
    <property type="evidence" value="ECO:0007669"/>
    <property type="project" value="UniProtKB-SubCell"/>
</dbReference>
<dbReference type="OMA" id="MPRFGEY"/>
<sequence>MTSSLEKAKNFCIDALLAHDAQQRADGGDASPGLCFSRSPGDSPVSTRGSETPSPLSNQTVPGPTPAGVLSKARLSSPNFQTHPGFTALHQGGLIGMHPGSMYPLTALGGHHPALMYPGFTQLLQSYPEHLKGPSLSGTVPGLEPWIRAGFMMPKFGEYGAPAPAGLLGKCRRPRTAFTSQQLLELENQFKVNKYLSRPKRFEVATSLMLTETQVKIWFQNRRMKWKRSRKAKEQAAVISLTDAERNEIDVNDAKAHGDSNSSGLEDEEEMEGEDEKEEIEELRANSSGSSGFTRLPAGEMGKYGTYSEEQQEGRGSRTRCGALAF</sequence>
<keyword evidence="2" id="KW-0805">Transcription regulation</keyword>
<dbReference type="GO" id="GO:0021520">
    <property type="term" value="P:spinal cord motor neuron cell fate specification"/>
    <property type="evidence" value="ECO:0007669"/>
    <property type="project" value="InterPro"/>
</dbReference>
<feature type="region of interest" description="Disordered" evidence="9">
    <location>
        <begin position="250"/>
        <end position="326"/>
    </location>
</feature>
<keyword evidence="3 7" id="KW-0238">DNA-binding</keyword>
<evidence type="ECO:0000256" key="6">
    <source>
        <dbReference type="ARBA" id="ARBA00023242"/>
    </source>
</evidence>
<dbReference type="PROSITE" id="PS50071">
    <property type="entry name" value="HOMEOBOX_2"/>
    <property type="match status" value="1"/>
</dbReference>
<name>A0A3P8WTM6_CYNSE</name>
<feature type="compositionally biased region" description="Acidic residues" evidence="9">
    <location>
        <begin position="265"/>
        <end position="281"/>
    </location>
</feature>
<feature type="region of interest" description="Disordered" evidence="9">
    <location>
        <begin position="24"/>
        <end position="72"/>
    </location>
</feature>
<keyword evidence="12" id="KW-1185">Reference proteome</keyword>
<dbReference type="Pfam" id="PF00046">
    <property type="entry name" value="Homeodomain"/>
    <property type="match status" value="1"/>
</dbReference>
<dbReference type="FunFam" id="1.10.10.60:FF:000357">
    <property type="entry name" value="Motor neuron and pancreas homeobox 1"/>
    <property type="match status" value="1"/>
</dbReference>
<feature type="compositionally biased region" description="Polar residues" evidence="9">
    <location>
        <begin position="44"/>
        <end position="62"/>
    </location>
</feature>
<evidence type="ECO:0000256" key="5">
    <source>
        <dbReference type="ARBA" id="ARBA00023163"/>
    </source>
</evidence>
<dbReference type="Proteomes" id="UP000265120">
    <property type="component" value="Chromosome 16"/>
</dbReference>
<dbReference type="PROSITE" id="PS00027">
    <property type="entry name" value="HOMEOBOX_1"/>
    <property type="match status" value="1"/>
</dbReference>
<dbReference type="InterPro" id="IPR020479">
    <property type="entry name" value="HD_metazoa"/>
</dbReference>
<keyword evidence="5" id="KW-0804">Transcription</keyword>
<keyword evidence="1" id="KW-0217">Developmental protein</keyword>
<evidence type="ECO:0000313" key="12">
    <source>
        <dbReference type="Proteomes" id="UP000265120"/>
    </source>
</evidence>
<dbReference type="AlphaFoldDB" id="A0A3P8WTM6"/>
<dbReference type="InterPro" id="IPR042768">
    <property type="entry name" value="MNX1/Ceh-12"/>
</dbReference>
<dbReference type="RefSeq" id="XP_008327336.1">
    <property type="nucleotide sequence ID" value="XM_008329114.3"/>
</dbReference>
<dbReference type="KEGG" id="csem:103392494"/>
<accession>A0A3P8WTM6</accession>
<evidence type="ECO:0000256" key="7">
    <source>
        <dbReference type="PROSITE-ProRule" id="PRU00108"/>
    </source>
</evidence>
<protein>
    <submittedName>
        <fullName evidence="11">Motor neuron and pancreas homeobox protein 1-like</fullName>
    </submittedName>
</protein>
<dbReference type="CDD" id="cd00086">
    <property type="entry name" value="homeodomain"/>
    <property type="match status" value="1"/>
</dbReference>
<dbReference type="InterPro" id="IPR017970">
    <property type="entry name" value="Homeobox_CS"/>
</dbReference>
<dbReference type="PANTHER" id="PTHR24335:SF4">
    <property type="entry name" value="EXTRA-EXTRA"/>
    <property type="match status" value="1"/>
</dbReference>
<reference evidence="11" key="3">
    <citation type="submission" date="2025-09" db="UniProtKB">
        <authorList>
            <consortium name="Ensembl"/>
        </authorList>
    </citation>
    <scope>IDENTIFICATION</scope>
</reference>
<dbReference type="InParanoid" id="A0A3P8WTM6"/>
<dbReference type="OrthoDB" id="6159439at2759"/>
<evidence type="ECO:0000256" key="9">
    <source>
        <dbReference type="SAM" id="MobiDB-lite"/>
    </source>
</evidence>
<dbReference type="SMART" id="SM00389">
    <property type="entry name" value="HOX"/>
    <property type="match status" value="1"/>
</dbReference>
<evidence type="ECO:0000256" key="8">
    <source>
        <dbReference type="RuleBase" id="RU000682"/>
    </source>
</evidence>
<reference evidence="11 12" key="1">
    <citation type="journal article" date="2014" name="Nat. Genet.">
        <title>Whole-genome sequence of a flatfish provides insights into ZW sex chromosome evolution and adaptation to a benthic lifestyle.</title>
        <authorList>
            <person name="Chen S."/>
            <person name="Zhang G."/>
            <person name="Shao C."/>
            <person name="Huang Q."/>
            <person name="Liu G."/>
            <person name="Zhang P."/>
            <person name="Song W."/>
            <person name="An N."/>
            <person name="Chalopin D."/>
            <person name="Volff J.N."/>
            <person name="Hong Y."/>
            <person name="Li Q."/>
            <person name="Sha Z."/>
            <person name="Zhou H."/>
            <person name="Xie M."/>
            <person name="Yu Q."/>
            <person name="Liu Y."/>
            <person name="Xiang H."/>
            <person name="Wang N."/>
            <person name="Wu K."/>
            <person name="Yang C."/>
            <person name="Zhou Q."/>
            <person name="Liao X."/>
            <person name="Yang L."/>
            <person name="Hu Q."/>
            <person name="Zhang J."/>
            <person name="Meng L."/>
            <person name="Jin L."/>
            <person name="Tian Y."/>
            <person name="Lian J."/>
            <person name="Yang J."/>
            <person name="Miao G."/>
            <person name="Liu S."/>
            <person name="Liang Z."/>
            <person name="Yan F."/>
            <person name="Li Y."/>
            <person name="Sun B."/>
            <person name="Zhang H."/>
            <person name="Zhang J."/>
            <person name="Zhu Y."/>
            <person name="Du M."/>
            <person name="Zhao Y."/>
            <person name="Schartl M."/>
            <person name="Tang Q."/>
            <person name="Wang J."/>
        </authorList>
    </citation>
    <scope>NUCLEOTIDE SEQUENCE</scope>
</reference>
<evidence type="ECO:0000256" key="2">
    <source>
        <dbReference type="ARBA" id="ARBA00023015"/>
    </source>
</evidence>
<reference evidence="11" key="2">
    <citation type="submission" date="2025-08" db="UniProtKB">
        <authorList>
            <consortium name="Ensembl"/>
        </authorList>
    </citation>
    <scope>IDENTIFICATION</scope>
</reference>
<dbReference type="PRINTS" id="PR00024">
    <property type="entry name" value="HOMEOBOX"/>
</dbReference>
<dbReference type="InterPro" id="IPR001356">
    <property type="entry name" value="HD"/>
</dbReference>
<organism evidence="11 12">
    <name type="scientific">Cynoglossus semilaevis</name>
    <name type="common">Tongue sole</name>
    <dbReference type="NCBI Taxonomy" id="244447"/>
    <lineage>
        <taxon>Eukaryota</taxon>
        <taxon>Metazoa</taxon>
        <taxon>Chordata</taxon>
        <taxon>Craniata</taxon>
        <taxon>Vertebrata</taxon>
        <taxon>Euteleostomi</taxon>
        <taxon>Actinopterygii</taxon>
        <taxon>Neopterygii</taxon>
        <taxon>Teleostei</taxon>
        <taxon>Neoteleostei</taxon>
        <taxon>Acanthomorphata</taxon>
        <taxon>Carangaria</taxon>
        <taxon>Pleuronectiformes</taxon>
        <taxon>Pleuronectoidei</taxon>
        <taxon>Cynoglossidae</taxon>
        <taxon>Cynoglossinae</taxon>
        <taxon>Cynoglossus</taxon>
    </lineage>
</organism>
<dbReference type="GeneTree" id="ENSGT00940000164719"/>
<dbReference type="Gene3D" id="1.10.10.60">
    <property type="entry name" value="Homeodomain-like"/>
    <property type="match status" value="1"/>
</dbReference>
<evidence type="ECO:0000313" key="11">
    <source>
        <dbReference type="Ensembl" id="ENSCSEP00000030783.1"/>
    </source>
</evidence>
<evidence type="ECO:0000259" key="10">
    <source>
        <dbReference type="PROSITE" id="PS50071"/>
    </source>
</evidence>